<dbReference type="EMBL" id="UINC01020742">
    <property type="protein sequence ID" value="SVA86807.1"/>
    <property type="molecule type" value="Genomic_DNA"/>
</dbReference>
<dbReference type="SUPFAM" id="SSF102114">
    <property type="entry name" value="Radical SAM enzymes"/>
    <property type="match status" value="1"/>
</dbReference>
<evidence type="ECO:0008006" key="2">
    <source>
        <dbReference type="Google" id="ProtNLM"/>
    </source>
</evidence>
<accession>A0A381ZDF3</accession>
<dbReference type="InterPro" id="IPR058240">
    <property type="entry name" value="rSAM_sf"/>
</dbReference>
<proteinExistence type="predicted"/>
<dbReference type="InterPro" id="IPR013785">
    <property type="entry name" value="Aldolase_TIM"/>
</dbReference>
<name>A0A381ZDF3_9ZZZZ</name>
<dbReference type="Gene3D" id="3.20.20.70">
    <property type="entry name" value="Aldolase class I"/>
    <property type="match status" value="1"/>
</dbReference>
<organism evidence="1">
    <name type="scientific">marine metagenome</name>
    <dbReference type="NCBI Taxonomy" id="408172"/>
    <lineage>
        <taxon>unclassified sequences</taxon>
        <taxon>metagenomes</taxon>
        <taxon>ecological metagenomes</taxon>
    </lineage>
</organism>
<reference evidence="1" key="1">
    <citation type="submission" date="2018-05" db="EMBL/GenBank/DDBJ databases">
        <authorList>
            <person name="Lanie J.A."/>
            <person name="Ng W.-L."/>
            <person name="Kazmierczak K.M."/>
            <person name="Andrzejewski T.M."/>
            <person name="Davidsen T.M."/>
            <person name="Wayne K.J."/>
            <person name="Tettelin H."/>
            <person name="Glass J.I."/>
            <person name="Rusch D."/>
            <person name="Podicherti R."/>
            <person name="Tsui H.-C.T."/>
            <person name="Winkler M.E."/>
        </authorList>
    </citation>
    <scope>NUCLEOTIDE SEQUENCE</scope>
</reference>
<gene>
    <name evidence="1" type="ORF">METZ01_LOCUS139661</name>
</gene>
<evidence type="ECO:0000313" key="1">
    <source>
        <dbReference type="EMBL" id="SVA86807.1"/>
    </source>
</evidence>
<sequence>MYCGPENSTKWAKELNRNIDLKLDIKKQIDALVKWLASFDTKIIIQILGGEPTYSYNFYYFLEQLKNSNVIISVTSNGNTVNKTIEKFLKIINSSSREWHIGLSNEACGELAENIRYGLNMKRFENNLKLYLNTSNVTRLVFSPTMNAFNVKNFHEYIKLIHSIILSTNKEKELTWVGNWVNDGPIGFDCKHLPKHFSSYIDKAIETMKNTSKDLNIDNNSDVYSWLNNMKKRIQDHDENLNIITNYLDRVSHIKPLLNKQILLDQLHD</sequence>
<protein>
    <recommendedName>
        <fullName evidence="2">Radical SAM core domain-containing protein</fullName>
    </recommendedName>
</protein>
<dbReference type="AlphaFoldDB" id="A0A381ZDF3"/>